<proteinExistence type="predicted"/>
<reference evidence="1 2" key="1">
    <citation type="submission" date="2024-04" db="EMBL/GenBank/DDBJ databases">
        <authorList>
            <person name="Cremers G."/>
        </authorList>
    </citation>
    <scope>NUCLEOTIDE SEQUENCE [LARGE SCALE GENOMIC DNA]</scope>
    <source>
        <strain evidence="1">MeCH1-AG</strain>
    </source>
</reference>
<keyword evidence="2" id="KW-1185">Reference proteome</keyword>
<evidence type="ECO:0000313" key="2">
    <source>
        <dbReference type="Proteomes" id="UP001497493"/>
    </source>
</evidence>
<protein>
    <submittedName>
        <fullName evidence="1">Dehydrogenase (Flavoprotein)</fullName>
    </submittedName>
</protein>
<dbReference type="PANTHER" id="PTHR43747">
    <property type="entry name" value="FAD-BINDING PROTEIN"/>
    <property type="match status" value="1"/>
</dbReference>
<dbReference type="PRINTS" id="PR00420">
    <property type="entry name" value="RNGMNOXGNASE"/>
</dbReference>
<sequence length="442" mass="50310">MALALFMSYGKMRASPSLQACDVLIMGGGPAGSATAALLAERGWRTVVLEKDRHPRFHIGESLLPFSLPYFDRLGLRDDLERIGLRKYAAEFHSMYHGKSKHFEFEEALDGTYPYAYQVRRAEFDHLLFRHCAAKGADAREGWRVTQAELRDHRIVWVATVDGQGVEQRWQARFYVDATGRDTFLANLLGTKERNRRHSSAALYGHFLGAQRNSGRAEGNISIYWFEHGWFWMIPLKDGTMSVGAVCAPLYLKSRKVPVEQFFFDTIALCPGVRARLTEAQLMGPVTATGNYSYASRRSHGENFLLVGDAYAFIDPVFSSGVHLALRSAFLGAEAIDTILRQPDRAASELKRFHREVTRGLRTFSWFIYRITTPAIRDLFISPRNVFGIQQGIVSLLAGDLFRGPMLGLRLWAFRMIYYVKTLVLFRQSLAEHRRRQRNLAL</sequence>
<accession>A0ABM9NHD4</accession>
<evidence type="ECO:0000313" key="1">
    <source>
        <dbReference type="EMBL" id="CAL1240028.1"/>
    </source>
</evidence>
<dbReference type="Pfam" id="PF04820">
    <property type="entry name" value="Trp_halogenase"/>
    <property type="match status" value="2"/>
</dbReference>
<organism evidence="1 2">
    <name type="scientific">Candidatus Methylocalor cossyra</name>
    <dbReference type="NCBI Taxonomy" id="3108543"/>
    <lineage>
        <taxon>Bacteria</taxon>
        <taxon>Pseudomonadati</taxon>
        <taxon>Pseudomonadota</taxon>
        <taxon>Gammaproteobacteria</taxon>
        <taxon>Methylococcales</taxon>
        <taxon>Methylococcaceae</taxon>
        <taxon>Candidatus Methylocalor</taxon>
    </lineage>
</organism>
<dbReference type="InterPro" id="IPR006905">
    <property type="entry name" value="Flavin_halogenase"/>
</dbReference>
<name>A0ABM9NHD4_9GAMM</name>
<dbReference type="EMBL" id="OZ026884">
    <property type="protein sequence ID" value="CAL1240028.1"/>
    <property type="molecule type" value="Genomic_DNA"/>
</dbReference>
<gene>
    <name evidence="1" type="ORF">MECH1_V1_1252</name>
</gene>
<dbReference type="PANTHER" id="PTHR43747:SF1">
    <property type="entry name" value="SLR1998 PROTEIN"/>
    <property type="match status" value="1"/>
</dbReference>
<dbReference type="Gene3D" id="3.50.50.60">
    <property type="entry name" value="FAD/NAD(P)-binding domain"/>
    <property type="match status" value="1"/>
</dbReference>
<dbReference type="Proteomes" id="UP001497493">
    <property type="component" value="Chromosome"/>
</dbReference>
<dbReference type="InterPro" id="IPR050816">
    <property type="entry name" value="Flavin-dep_Halogenase_NPB"/>
</dbReference>
<dbReference type="SUPFAM" id="SSF51905">
    <property type="entry name" value="FAD/NAD(P)-binding domain"/>
    <property type="match status" value="1"/>
</dbReference>
<dbReference type="InterPro" id="IPR036188">
    <property type="entry name" value="FAD/NAD-bd_sf"/>
</dbReference>